<dbReference type="KEGG" id="bjp:RN69_00100"/>
<dbReference type="NCBIfam" id="NF040606">
    <property type="entry name" value="CytoC_perox"/>
    <property type="match status" value="1"/>
</dbReference>
<dbReference type="AlphaFoldDB" id="A0A0M9B3T5"/>
<proteinExistence type="predicted"/>
<dbReference type="Gene3D" id="1.10.760.10">
    <property type="entry name" value="Cytochrome c-like domain"/>
    <property type="match status" value="1"/>
</dbReference>
<evidence type="ECO:0000313" key="4">
    <source>
        <dbReference type="Proteomes" id="UP001549291"/>
    </source>
</evidence>
<evidence type="ECO:0000313" key="1">
    <source>
        <dbReference type="EMBL" id="APG06713.1"/>
    </source>
</evidence>
<dbReference type="GO" id="GO:0020037">
    <property type="term" value="F:heme binding"/>
    <property type="evidence" value="ECO:0007669"/>
    <property type="project" value="InterPro"/>
</dbReference>
<dbReference type="Pfam" id="PF21419">
    <property type="entry name" value="RoxA-like_Cyt-c"/>
    <property type="match status" value="1"/>
</dbReference>
<dbReference type="RefSeq" id="WP_011082853.1">
    <property type="nucleotide sequence ID" value="NZ_BJNK01000105.1"/>
</dbReference>
<dbReference type="EMBL" id="CP017637">
    <property type="protein sequence ID" value="APG06713.1"/>
    <property type="molecule type" value="Genomic_DNA"/>
</dbReference>
<dbReference type="SUPFAM" id="SSF46626">
    <property type="entry name" value="Cytochrome c"/>
    <property type="match status" value="1"/>
</dbReference>
<dbReference type="InterPro" id="IPR047758">
    <property type="entry name" value="CytoC_perox"/>
</dbReference>
<reference evidence="1 3" key="1">
    <citation type="submission" date="2016-11" db="EMBL/GenBank/DDBJ databases">
        <title>Complete Genome Sequence of Bradyrhizobium sp. strain J5, an isolated from soybean nodule in Hokkaido.</title>
        <authorList>
            <person name="Kanehara K."/>
        </authorList>
    </citation>
    <scope>NUCLEOTIDE SEQUENCE [LARGE SCALE GENOMIC DNA]</scope>
    <source>
        <strain evidence="1 3">J5</strain>
    </source>
</reference>
<dbReference type="GO" id="GO:0004130">
    <property type="term" value="F:cytochrome-c peroxidase activity"/>
    <property type="evidence" value="ECO:0007669"/>
    <property type="project" value="TreeGrafter"/>
</dbReference>
<dbReference type="Proteomes" id="UP000181962">
    <property type="component" value="Chromosome"/>
</dbReference>
<dbReference type="OrthoDB" id="417271at2"/>
<keyword evidence="4" id="KW-1185">Reference proteome</keyword>
<dbReference type="Proteomes" id="UP001549291">
    <property type="component" value="Unassembled WGS sequence"/>
</dbReference>
<evidence type="ECO:0000313" key="3">
    <source>
        <dbReference type="Proteomes" id="UP000181962"/>
    </source>
</evidence>
<dbReference type="EMBL" id="JBEPTQ010000002">
    <property type="protein sequence ID" value="MET4725894.1"/>
    <property type="molecule type" value="Genomic_DNA"/>
</dbReference>
<dbReference type="PANTHER" id="PTHR30600">
    <property type="entry name" value="CYTOCHROME C PEROXIDASE-RELATED"/>
    <property type="match status" value="1"/>
</dbReference>
<dbReference type="GeneID" id="92963883"/>
<reference evidence="2 4" key="2">
    <citation type="submission" date="2024-06" db="EMBL/GenBank/DDBJ databases">
        <title>Genomic Encyclopedia of Type Strains, Phase V (KMG-V): Genome sequencing to study the core and pangenomes of soil and plant-associated prokaryotes.</title>
        <authorList>
            <person name="Whitman W."/>
        </authorList>
    </citation>
    <scope>NUCLEOTIDE SEQUENCE [LARGE SCALE GENOMIC DNA]</scope>
    <source>
        <strain evidence="2 4">USDA 160</strain>
    </source>
</reference>
<dbReference type="InterPro" id="IPR036909">
    <property type="entry name" value="Cyt_c-like_dom_sf"/>
</dbReference>
<name>A0A0M9B3T5_BRAJP</name>
<evidence type="ECO:0000313" key="2">
    <source>
        <dbReference type="EMBL" id="MET4725894.1"/>
    </source>
</evidence>
<dbReference type="PANTHER" id="PTHR30600:SF9">
    <property type="entry name" value="BLR7738 PROTEIN"/>
    <property type="match status" value="1"/>
</dbReference>
<organism evidence="1 3">
    <name type="scientific">Bradyrhizobium japonicum</name>
    <dbReference type="NCBI Taxonomy" id="375"/>
    <lineage>
        <taxon>Bacteria</taxon>
        <taxon>Pseudomonadati</taxon>
        <taxon>Pseudomonadota</taxon>
        <taxon>Alphaproteobacteria</taxon>
        <taxon>Hyphomicrobiales</taxon>
        <taxon>Nitrobacteraceae</taxon>
        <taxon>Bradyrhizobium</taxon>
    </lineage>
</organism>
<accession>A0A0M9B3T5</accession>
<gene>
    <name evidence="2" type="ORF">ABIF63_010000</name>
    <name evidence="1" type="ORF">BKD09_00090</name>
</gene>
<protein>
    <submittedName>
        <fullName evidence="2">Mono/diheme cytochrome c family protein</fullName>
    </submittedName>
</protein>
<dbReference type="GO" id="GO:0009055">
    <property type="term" value="F:electron transfer activity"/>
    <property type="evidence" value="ECO:0007669"/>
    <property type="project" value="InterPro"/>
</dbReference>
<sequence length="666" mass="72852">MSTVTSAIRRLWWRRFLVLLAIIVVIALIAVMTSSQLGATIEALTPPGLPEPVSASEQVSLDQGWNAEDADRFHHKAQGTQTLPIPLSWFLALEAPLNSPFAIPFFKRERFSDNRYLLRFGFIESAESENNEYGLPIGFAYSPFQSIRGLSRKETAVGLTCAACHTGQLIFKEKRYVIEGGPAVTDLGQLTNALRAALAQTALSAKLPFFDGRFGRFAKRVLGTEYSDLTRVQLSKELDGILGALIDQPAGIDVTEGFTRLDALNRIGNQVFALDPKRYGNYVNLNAPVSYPHIWTSSWFDWVQYDGSIMQPLVRNAGEAMGVSAELNLTAPPKGGRFASSIPFDNLHWIEQQLAGKDLPLVAKAFTGLNAPAWPDSFPAIDKAKAAVGAQLYDKHCSGCHLPALTPDIVHGKAPDAEFWKNFGPIRWRGRDGQEKQTRESVLNVKIIKQSHIGTDPAQGDVLRNRTVDTAGSELARAGQSSPGLGLDIDVCQRKADNTLDTIHLSDHAMQLYALALGAVVQSGIDEWLRSTGTVQAEIEGDRPNCLAAGFGYKARPLNGVWATAPFLHNGSVPTIYDLLSPVAERPQVFLLGEPSFDPVRVGIVTRTVAPEGRTYDSKGYFIIDTSRPANRNTGHEFSNEKHEGVIGPALSPEERNAIIEFLKSI</sequence>
<dbReference type="PATRIC" id="fig|375.38.peg.8954"/>
<dbReference type="InterPro" id="IPR051395">
    <property type="entry name" value="Cytochrome_c_Peroxidase/MauG"/>
</dbReference>